<dbReference type="InterPro" id="IPR001138">
    <property type="entry name" value="Zn2Cys6_DnaBD"/>
</dbReference>
<keyword evidence="7" id="KW-1185">Reference proteome</keyword>
<dbReference type="Gene3D" id="4.10.240.10">
    <property type="entry name" value="Zn(2)-C6 fungal-type DNA-binding domain"/>
    <property type="match status" value="1"/>
</dbReference>
<keyword evidence="3" id="KW-0539">Nucleus</keyword>
<dbReference type="GO" id="GO:0003677">
    <property type="term" value="F:DNA binding"/>
    <property type="evidence" value="ECO:0007669"/>
    <property type="project" value="InterPro"/>
</dbReference>
<feature type="region of interest" description="Disordered" evidence="4">
    <location>
        <begin position="78"/>
        <end position="107"/>
    </location>
</feature>
<dbReference type="PROSITE" id="PS00463">
    <property type="entry name" value="ZN2_CY6_FUNGAL_1"/>
    <property type="match status" value="1"/>
</dbReference>
<comment type="caution">
    <text evidence="6">The sequence shown here is derived from an EMBL/GenBank/DDBJ whole genome shotgun (WGS) entry which is preliminary data.</text>
</comment>
<dbReference type="CDD" id="cd12148">
    <property type="entry name" value="fungal_TF_MHR"/>
    <property type="match status" value="1"/>
</dbReference>
<dbReference type="GO" id="GO:0000981">
    <property type="term" value="F:DNA-binding transcription factor activity, RNA polymerase II-specific"/>
    <property type="evidence" value="ECO:0007669"/>
    <property type="project" value="InterPro"/>
</dbReference>
<evidence type="ECO:0000313" key="6">
    <source>
        <dbReference type="EMBL" id="KAK1922342.1"/>
    </source>
</evidence>
<protein>
    <recommendedName>
        <fullName evidence="5">Zn(2)-C6 fungal-type domain-containing protein</fullName>
    </recommendedName>
</protein>
<gene>
    <name evidence="6" type="ORF">DB88DRAFT_497925</name>
</gene>
<dbReference type="InterPro" id="IPR036864">
    <property type="entry name" value="Zn2-C6_fun-type_DNA-bd_sf"/>
</dbReference>
<dbReference type="AlphaFoldDB" id="A0AAD9CVP7"/>
<organism evidence="6 7">
    <name type="scientific">Papiliotrema laurentii</name>
    <name type="common">Cryptococcus laurentii</name>
    <dbReference type="NCBI Taxonomy" id="5418"/>
    <lineage>
        <taxon>Eukaryota</taxon>
        <taxon>Fungi</taxon>
        <taxon>Dikarya</taxon>
        <taxon>Basidiomycota</taxon>
        <taxon>Agaricomycotina</taxon>
        <taxon>Tremellomycetes</taxon>
        <taxon>Tremellales</taxon>
        <taxon>Rhynchogastremaceae</taxon>
        <taxon>Papiliotrema</taxon>
    </lineage>
</organism>
<dbReference type="CDD" id="cd00067">
    <property type="entry name" value="GAL4"/>
    <property type="match status" value="1"/>
</dbReference>
<dbReference type="InterPro" id="IPR050613">
    <property type="entry name" value="Sec_Metabolite_Reg"/>
</dbReference>
<evidence type="ECO:0000259" key="5">
    <source>
        <dbReference type="PROSITE" id="PS50048"/>
    </source>
</evidence>
<proteinExistence type="predicted"/>
<dbReference type="GO" id="GO:0005634">
    <property type="term" value="C:nucleus"/>
    <property type="evidence" value="ECO:0007669"/>
    <property type="project" value="UniProtKB-SubCell"/>
</dbReference>
<dbReference type="Pfam" id="PF00172">
    <property type="entry name" value="Zn_clus"/>
    <property type="match status" value="1"/>
</dbReference>
<evidence type="ECO:0000256" key="4">
    <source>
        <dbReference type="SAM" id="MobiDB-lite"/>
    </source>
</evidence>
<evidence type="ECO:0000256" key="1">
    <source>
        <dbReference type="ARBA" id="ARBA00004123"/>
    </source>
</evidence>
<keyword evidence="2" id="KW-0479">Metal-binding</keyword>
<dbReference type="GO" id="GO:0006351">
    <property type="term" value="P:DNA-templated transcription"/>
    <property type="evidence" value="ECO:0007669"/>
    <property type="project" value="InterPro"/>
</dbReference>
<dbReference type="EMBL" id="JAODAN010000009">
    <property type="protein sequence ID" value="KAK1922342.1"/>
    <property type="molecule type" value="Genomic_DNA"/>
</dbReference>
<feature type="compositionally biased region" description="Low complexity" evidence="4">
    <location>
        <begin position="89"/>
        <end position="101"/>
    </location>
</feature>
<dbReference type="SMART" id="SM00906">
    <property type="entry name" value="Fungal_trans"/>
    <property type="match status" value="1"/>
</dbReference>
<feature type="region of interest" description="Disordered" evidence="4">
    <location>
        <begin position="610"/>
        <end position="651"/>
    </location>
</feature>
<name>A0AAD9CVP7_PAPLA</name>
<accession>A0AAD9CVP7</accession>
<evidence type="ECO:0000256" key="2">
    <source>
        <dbReference type="ARBA" id="ARBA00022723"/>
    </source>
</evidence>
<dbReference type="InterPro" id="IPR007219">
    <property type="entry name" value="XnlR_reg_dom"/>
</dbReference>
<dbReference type="PROSITE" id="PS50048">
    <property type="entry name" value="ZN2_CY6_FUNGAL_2"/>
    <property type="match status" value="1"/>
</dbReference>
<reference evidence="6" key="1">
    <citation type="submission" date="2023-02" db="EMBL/GenBank/DDBJ databases">
        <title>Identification and recombinant expression of a fungal hydrolase from Papiliotrema laurentii that hydrolyzes apple cutin and clears colloidal polyester polyurethane.</title>
        <authorList>
            <consortium name="DOE Joint Genome Institute"/>
            <person name="Roman V.A."/>
            <person name="Bojanowski C."/>
            <person name="Crable B.R."/>
            <person name="Wagner D.N."/>
            <person name="Hung C.S."/>
            <person name="Nadeau L.J."/>
            <person name="Schratz L."/>
            <person name="Haridas S."/>
            <person name="Pangilinan J."/>
            <person name="Lipzen A."/>
            <person name="Na H."/>
            <person name="Yan M."/>
            <person name="Ng V."/>
            <person name="Grigoriev I.V."/>
            <person name="Spatafora J.W."/>
            <person name="Barlow D."/>
            <person name="Biffinger J."/>
            <person name="Kelley-Loughnane N."/>
            <person name="Varaljay V.A."/>
            <person name="Crookes-Goodson W.J."/>
        </authorList>
    </citation>
    <scope>NUCLEOTIDE SEQUENCE</scope>
    <source>
        <strain evidence="6">5307AH</strain>
    </source>
</reference>
<dbReference type="Pfam" id="PF04082">
    <property type="entry name" value="Fungal_trans"/>
    <property type="match status" value="1"/>
</dbReference>
<dbReference type="SUPFAM" id="SSF57701">
    <property type="entry name" value="Zn2/Cys6 DNA-binding domain"/>
    <property type="match status" value="1"/>
</dbReference>
<dbReference type="PANTHER" id="PTHR31001:SF56">
    <property type="entry name" value="ZN(2)-C6 FUNGAL-TYPE DOMAIN-CONTAINING PROTEIN"/>
    <property type="match status" value="1"/>
</dbReference>
<evidence type="ECO:0000256" key="3">
    <source>
        <dbReference type="ARBA" id="ARBA00023242"/>
    </source>
</evidence>
<dbReference type="PANTHER" id="PTHR31001">
    <property type="entry name" value="UNCHARACTERIZED TRANSCRIPTIONAL REGULATORY PROTEIN"/>
    <property type="match status" value="1"/>
</dbReference>
<dbReference type="SMART" id="SM00066">
    <property type="entry name" value="GAL4"/>
    <property type="match status" value="1"/>
</dbReference>
<evidence type="ECO:0000313" key="7">
    <source>
        <dbReference type="Proteomes" id="UP001182556"/>
    </source>
</evidence>
<dbReference type="GO" id="GO:0008270">
    <property type="term" value="F:zinc ion binding"/>
    <property type="evidence" value="ECO:0007669"/>
    <property type="project" value="InterPro"/>
</dbReference>
<sequence length="725" mass="80799">MKRHRDDKGKSARIISCAECRRLKVKCDLRFPCRNCVKRGLASICPHGELREGLRGQRVLAGTEDLHQRIAELEQALHETSPSHPLLASSRGASSQSGTSGNDNPLRIEASDRLSAYSHLVVEEDAGRSRYYGAASSAYLTRRPRLGPLDQPSTAPPIFDLPSPRSLVQPSHGVDEILRTYLPLEEEARRLAEVYYESFGWFTNIVPRRTFHAKYLDPFYHSSNPARPQHLSVLFLVLALGAVMDDQAQGPNQDLIKSYIIAARLSLALDSSHSVTLVQICYLYVTYVLNGQRDTAGGEVGWPFLRAGMAIAEAIGLHRDPALWDLDGEEATERRIVFWEIHGYDVLQSIALGRGQCIADYAIDCGHPDDGDESGFHCKAYALTRIWSRINDRQIRIAPSSYTEVIAIDDRLKDYERDLPSHLQFGATTSLLDLTDPNRKRLTFRRNMLLMYLTEARIALHRGWFVRALKEYPAEPLESPQSRSYLACLEACRELIGLVRSMLSLHDQQIDKRWHFFFHLFSACACLAAGVIRAPRSSLAQAVMNELENGIGLFKLAGRDETAHLERLAELGREALRLGAARGDNEFEDLDLVSARKTFRRSVSSQTVMSSSISPAHLPASSLRNPDEWTASERPAQGSDLPSPFRFDSPANAGAQTIHQHRLPGTFSPGPDEHRAADIVASGFPIDMPFPPLHSVVGLTAEYDPDIGGLGEFDMDAFLREMGLL</sequence>
<comment type="subcellular location">
    <subcellularLocation>
        <location evidence="1">Nucleus</location>
    </subcellularLocation>
</comment>
<dbReference type="Proteomes" id="UP001182556">
    <property type="component" value="Unassembled WGS sequence"/>
</dbReference>
<feature type="domain" description="Zn(2)-C6 fungal-type" evidence="5">
    <location>
        <begin position="16"/>
        <end position="47"/>
    </location>
</feature>